<keyword evidence="6" id="KW-0408">Iron</keyword>
<name>A0A2P5P7C2_9CHLR</name>
<evidence type="ECO:0000256" key="2">
    <source>
        <dbReference type="ARBA" id="ARBA00006490"/>
    </source>
</evidence>
<dbReference type="AlphaFoldDB" id="A0A2P5P7C2"/>
<protein>
    <submittedName>
        <fullName evidence="10">Cysteine desulfurase</fullName>
    </submittedName>
</protein>
<organism evidence="10 11">
    <name type="scientific">Dehalogenimonas etheniformans</name>
    <dbReference type="NCBI Taxonomy" id="1536648"/>
    <lineage>
        <taxon>Bacteria</taxon>
        <taxon>Bacillati</taxon>
        <taxon>Chloroflexota</taxon>
        <taxon>Dehalococcoidia</taxon>
        <taxon>Dehalococcoidales</taxon>
        <taxon>Dehalococcoidaceae</taxon>
        <taxon>Dehalogenimonas</taxon>
    </lineage>
</organism>
<dbReference type="Proteomes" id="UP000235653">
    <property type="component" value="Unassembled WGS sequence"/>
</dbReference>
<keyword evidence="11" id="KW-1185">Reference proteome</keyword>
<feature type="domain" description="Aminotransferase class V" evidence="9">
    <location>
        <begin position="6"/>
        <end position="367"/>
    </location>
</feature>
<evidence type="ECO:0000256" key="5">
    <source>
        <dbReference type="ARBA" id="ARBA00022898"/>
    </source>
</evidence>
<comment type="similarity">
    <text evidence="2">Belongs to the class-V pyridoxal-phosphate-dependent aminotransferase family. NifS/IscS subfamily.</text>
</comment>
<dbReference type="InterPro" id="IPR015424">
    <property type="entry name" value="PyrdxlP-dep_Trfase"/>
</dbReference>
<evidence type="ECO:0000256" key="8">
    <source>
        <dbReference type="ARBA" id="ARBA00050776"/>
    </source>
</evidence>
<dbReference type="EMBL" id="JQAN02000009">
    <property type="protein sequence ID" value="PPD58169.1"/>
    <property type="molecule type" value="Genomic_DNA"/>
</dbReference>
<dbReference type="InterPro" id="IPR016454">
    <property type="entry name" value="Cysteine_dSase"/>
</dbReference>
<dbReference type="Gene3D" id="3.40.640.10">
    <property type="entry name" value="Type I PLP-dependent aspartate aminotransferase-like (Major domain)"/>
    <property type="match status" value="1"/>
</dbReference>
<evidence type="ECO:0000313" key="10">
    <source>
        <dbReference type="EMBL" id="PPD58169.1"/>
    </source>
</evidence>
<sequence>MENKSVYLDNAAATRLDVRVLEAMSPYFFQTYAVATSEFAYSQGIEAKEALDGARGRLASLLGVNPEEFIFTSGDTESSNLAVKGVARALGKSKGHHIIISKIEDFPVLQSARALEKEGFSVTYLDVDGVGFVDLNQLEQSITGETILVSVQHSNQEIGTIQDIEAISRICRSRNVLFHSDATHSFRRLPIDLSAVPIDLLTVSAHTIHGPKGIGGLVVRKGTTLAKLMDGGFQEFDRRPGLENIPGAIGFARAAELVEQSENDRLRAMRDHAISRILKEIPSVTLNGPPVKRLPQNVNVSFHFVEGESITLHLDMRGFAVSTGSACFSRSLQGSHVIYGIGGDHERAHGSIRLSLGRYNTMEEVDSVVTALAEVIRELRKISPLGK</sequence>
<dbReference type="InterPro" id="IPR015422">
    <property type="entry name" value="PyrdxlP-dep_Trfase_small"/>
</dbReference>
<evidence type="ECO:0000256" key="6">
    <source>
        <dbReference type="ARBA" id="ARBA00023004"/>
    </source>
</evidence>
<dbReference type="GO" id="GO:0051536">
    <property type="term" value="F:iron-sulfur cluster binding"/>
    <property type="evidence" value="ECO:0007669"/>
    <property type="project" value="UniProtKB-KW"/>
</dbReference>
<dbReference type="PANTHER" id="PTHR11601">
    <property type="entry name" value="CYSTEINE DESULFURYLASE FAMILY MEMBER"/>
    <property type="match status" value="1"/>
</dbReference>
<dbReference type="OrthoDB" id="9808002at2"/>
<evidence type="ECO:0000256" key="3">
    <source>
        <dbReference type="ARBA" id="ARBA00022679"/>
    </source>
</evidence>
<dbReference type="InterPro" id="IPR015421">
    <property type="entry name" value="PyrdxlP-dep_Trfase_major"/>
</dbReference>
<dbReference type="Gene3D" id="3.90.1150.10">
    <property type="entry name" value="Aspartate Aminotransferase, domain 1"/>
    <property type="match status" value="1"/>
</dbReference>
<reference evidence="10 11" key="1">
    <citation type="journal article" date="2017" name="ISME J.">
        <title>Grape pomace compost harbors organohalide-respiring Dehalogenimonas species with novel reductive dehalogenase genes.</title>
        <authorList>
            <person name="Yang Y."/>
            <person name="Higgins S.A."/>
            <person name="Yan J."/>
            <person name="Simsir B."/>
            <person name="Chourey K."/>
            <person name="Iyer R."/>
            <person name="Hettich R.L."/>
            <person name="Baldwin B."/>
            <person name="Ogles D.M."/>
            <person name="Loffler F.E."/>
        </authorList>
    </citation>
    <scope>NUCLEOTIDE SEQUENCE [LARGE SCALE GENOMIC DNA]</scope>
    <source>
        <strain evidence="10 11">GP</strain>
    </source>
</reference>
<dbReference type="InterPro" id="IPR000192">
    <property type="entry name" value="Aminotrans_V_dom"/>
</dbReference>
<proteinExistence type="inferred from homology"/>
<comment type="cofactor">
    <cofactor evidence="1">
        <name>pyridoxal 5'-phosphate</name>
        <dbReference type="ChEBI" id="CHEBI:597326"/>
    </cofactor>
</comment>
<comment type="catalytic activity">
    <reaction evidence="8">
        <text>(sulfur carrier)-H + L-cysteine = (sulfur carrier)-SH + L-alanine</text>
        <dbReference type="Rhea" id="RHEA:43892"/>
        <dbReference type="Rhea" id="RHEA-COMP:14737"/>
        <dbReference type="Rhea" id="RHEA-COMP:14739"/>
        <dbReference type="ChEBI" id="CHEBI:29917"/>
        <dbReference type="ChEBI" id="CHEBI:35235"/>
        <dbReference type="ChEBI" id="CHEBI:57972"/>
        <dbReference type="ChEBI" id="CHEBI:64428"/>
        <dbReference type="EC" id="2.8.1.7"/>
    </reaction>
</comment>
<evidence type="ECO:0000256" key="4">
    <source>
        <dbReference type="ARBA" id="ARBA00022723"/>
    </source>
</evidence>
<dbReference type="RefSeq" id="WP_102331177.1">
    <property type="nucleotide sequence ID" value="NZ_CP058566.2"/>
</dbReference>
<evidence type="ECO:0000256" key="7">
    <source>
        <dbReference type="ARBA" id="ARBA00023014"/>
    </source>
</evidence>
<comment type="caution">
    <text evidence="10">The sequence shown here is derived from an EMBL/GenBank/DDBJ whole genome shotgun (WGS) entry which is preliminary data.</text>
</comment>
<keyword evidence="4" id="KW-0479">Metal-binding</keyword>
<accession>A0A2P5P7C2</accession>
<keyword evidence="3" id="KW-0808">Transferase</keyword>
<evidence type="ECO:0000313" key="11">
    <source>
        <dbReference type="Proteomes" id="UP000235653"/>
    </source>
</evidence>
<keyword evidence="7" id="KW-0411">Iron-sulfur</keyword>
<gene>
    <name evidence="10" type="ORF">JP09_005095</name>
</gene>
<dbReference type="PIRSF" id="PIRSF005572">
    <property type="entry name" value="NifS"/>
    <property type="match status" value="1"/>
</dbReference>
<dbReference type="PANTHER" id="PTHR11601:SF34">
    <property type="entry name" value="CYSTEINE DESULFURASE"/>
    <property type="match status" value="1"/>
</dbReference>
<dbReference type="GO" id="GO:0046872">
    <property type="term" value="F:metal ion binding"/>
    <property type="evidence" value="ECO:0007669"/>
    <property type="project" value="UniProtKB-KW"/>
</dbReference>
<evidence type="ECO:0000259" key="9">
    <source>
        <dbReference type="Pfam" id="PF00266"/>
    </source>
</evidence>
<keyword evidence="5" id="KW-0663">Pyridoxal phosphate</keyword>
<evidence type="ECO:0000256" key="1">
    <source>
        <dbReference type="ARBA" id="ARBA00001933"/>
    </source>
</evidence>
<dbReference type="Pfam" id="PF00266">
    <property type="entry name" value="Aminotran_5"/>
    <property type="match status" value="1"/>
</dbReference>
<dbReference type="SUPFAM" id="SSF53383">
    <property type="entry name" value="PLP-dependent transferases"/>
    <property type="match status" value="1"/>
</dbReference>
<dbReference type="GO" id="GO:0031071">
    <property type="term" value="F:cysteine desulfurase activity"/>
    <property type="evidence" value="ECO:0007669"/>
    <property type="project" value="UniProtKB-EC"/>
</dbReference>